<dbReference type="Proteomes" id="UP000254869">
    <property type="component" value="Unassembled WGS sequence"/>
</dbReference>
<dbReference type="NCBIfam" id="NF047509">
    <property type="entry name" value="Rv3131_FMN_oxido"/>
    <property type="match status" value="1"/>
</dbReference>
<dbReference type="STRING" id="1210086.GCA_001613105_01252"/>
<reference evidence="1 2" key="1">
    <citation type="submission" date="2018-07" db="EMBL/GenBank/DDBJ databases">
        <title>Genomic Encyclopedia of Type Strains, Phase IV (KMG-IV): sequencing the most valuable type-strain genomes for metagenomic binning, comparative biology and taxonomic classification.</title>
        <authorList>
            <person name="Goeker M."/>
        </authorList>
    </citation>
    <scope>NUCLEOTIDE SEQUENCE [LARGE SCALE GENOMIC DNA]</scope>
    <source>
        <strain evidence="1 2">DSM 44290</strain>
    </source>
</reference>
<keyword evidence="2" id="KW-1185">Reference proteome</keyword>
<gene>
    <name evidence="1" type="ORF">DFR76_102676</name>
</gene>
<sequence length="323" mass="34967">MTNSHPDPDTIRAALTMAVRAPSVHNSQPWVWRVGDRTVHLYADVTRHLPYTDPDQRELLLSCGAALHHLRVASRAVGWEPLVRRIPNPADADHLASVEFRACTPTIESVELARAIAARRTDRRRYTSWDVPAVYLRAIEGAAAANGALVTFVEPGPARARLMHAFERAAWQHAQDSGYGAELAQWSGRYASAQGVPARSAVVATDPTVRPFANPGLPQTIVRDVDAVDRLLVVSTTGDDRLSRLRAGEAVSAVLLTATKLGLASCPLTEPLEIPETRTMIGTDVLADGGCPQLIIRIGWAATSSEPVPATPRRALDEVVFPL</sequence>
<dbReference type="SUPFAM" id="SSF55469">
    <property type="entry name" value="FMN-dependent nitroreductase-like"/>
    <property type="match status" value="2"/>
</dbReference>
<protein>
    <submittedName>
        <fullName evidence="1">Nitroreductase family protein</fullName>
    </submittedName>
</protein>
<dbReference type="Gene3D" id="3.40.109.10">
    <property type="entry name" value="NADH Oxidase"/>
    <property type="match status" value="1"/>
</dbReference>
<dbReference type="PANTHER" id="PTHR23026">
    <property type="entry name" value="NADPH NITROREDUCTASE"/>
    <property type="match status" value="1"/>
</dbReference>
<dbReference type="PANTHER" id="PTHR23026:SF123">
    <property type="entry name" value="NAD(P)H NITROREDUCTASE RV3131-RELATED"/>
    <property type="match status" value="1"/>
</dbReference>
<dbReference type="AlphaFoldDB" id="A0A370IC16"/>
<dbReference type="InterPro" id="IPR000415">
    <property type="entry name" value="Nitroreductase-like"/>
</dbReference>
<proteinExistence type="predicted"/>
<evidence type="ECO:0000313" key="2">
    <source>
        <dbReference type="Proteomes" id="UP000254869"/>
    </source>
</evidence>
<accession>A0A370IC16</accession>
<dbReference type="EMBL" id="QQBC01000002">
    <property type="protein sequence ID" value="RDI68275.1"/>
    <property type="molecule type" value="Genomic_DNA"/>
</dbReference>
<evidence type="ECO:0000313" key="1">
    <source>
        <dbReference type="EMBL" id="RDI68275.1"/>
    </source>
</evidence>
<comment type="caution">
    <text evidence="1">The sequence shown here is derived from an EMBL/GenBank/DDBJ whole genome shotgun (WGS) entry which is preliminary data.</text>
</comment>
<dbReference type="RefSeq" id="WP_067993110.1">
    <property type="nucleotide sequence ID" value="NZ_QQBC01000002.1"/>
</dbReference>
<name>A0A370IC16_9NOCA</name>
<dbReference type="GO" id="GO:0016491">
    <property type="term" value="F:oxidoreductase activity"/>
    <property type="evidence" value="ECO:0007669"/>
    <property type="project" value="InterPro"/>
</dbReference>
<dbReference type="InterPro" id="IPR050627">
    <property type="entry name" value="Nitroreductase/BluB"/>
</dbReference>
<organism evidence="1 2">
    <name type="scientific">Nocardia pseudobrasiliensis</name>
    <dbReference type="NCBI Taxonomy" id="45979"/>
    <lineage>
        <taxon>Bacteria</taxon>
        <taxon>Bacillati</taxon>
        <taxon>Actinomycetota</taxon>
        <taxon>Actinomycetes</taxon>
        <taxon>Mycobacteriales</taxon>
        <taxon>Nocardiaceae</taxon>
        <taxon>Nocardia</taxon>
    </lineage>
</organism>